<organism evidence="1 2">
    <name type="scientific">Salmonirosea aquatica</name>
    <dbReference type="NCBI Taxonomy" id="2654236"/>
    <lineage>
        <taxon>Bacteria</taxon>
        <taxon>Pseudomonadati</taxon>
        <taxon>Bacteroidota</taxon>
        <taxon>Cytophagia</taxon>
        <taxon>Cytophagales</taxon>
        <taxon>Spirosomataceae</taxon>
        <taxon>Salmonirosea</taxon>
    </lineage>
</organism>
<name>A0A7C9FFC3_9BACT</name>
<reference evidence="1 2" key="1">
    <citation type="submission" date="2019-10" db="EMBL/GenBank/DDBJ databases">
        <title>Draft Genome Sequence of Cytophagaceae sp. SJW1-29.</title>
        <authorList>
            <person name="Choi A."/>
        </authorList>
    </citation>
    <scope>NUCLEOTIDE SEQUENCE [LARGE SCALE GENOMIC DNA]</scope>
    <source>
        <strain evidence="1 2">SJW1-29</strain>
    </source>
</reference>
<keyword evidence="2" id="KW-1185">Reference proteome</keyword>
<accession>A0A7C9FFC3</accession>
<sequence length="162" mass="18906">MTKKITLSLPVYLKKFFLYEYHGYQVERNGSTFDEIHIEKSSELGKLIHLISRPIPFTQAVQKPSGPGVLSIRYYSREKIHEVPVEKIPLLVAQMEEIFRRTIICEVRGIHDTVGGDYGPYVAQSLKRRSIERDVDLDYQTARKIYRDHMEKLIRKNAKINA</sequence>
<dbReference type="AlphaFoldDB" id="A0A7C9FFC3"/>
<gene>
    <name evidence="1" type="ORF">GBK04_25205</name>
</gene>
<dbReference type="Proteomes" id="UP000479293">
    <property type="component" value="Unassembled WGS sequence"/>
</dbReference>
<evidence type="ECO:0000313" key="2">
    <source>
        <dbReference type="Proteomes" id="UP000479293"/>
    </source>
</evidence>
<proteinExistence type="predicted"/>
<protein>
    <submittedName>
        <fullName evidence="1">Uncharacterized protein</fullName>
    </submittedName>
</protein>
<dbReference type="EMBL" id="WHLY01000002">
    <property type="protein sequence ID" value="MPR36547.1"/>
    <property type="molecule type" value="Genomic_DNA"/>
</dbReference>
<evidence type="ECO:0000313" key="1">
    <source>
        <dbReference type="EMBL" id="MPR36547.1"/>
    </source>
</evidence>
<comment type="caution">
    <text evidence="1">The sequence shown here is derived from an EMBL/GenBank/DDBJ whole genome shotgun (WGS) entry which is preliminary data.</text>
</comment>
<dbReference type="RefSeq" id="WP_152764549.1">
    <property type="nucleotide sequence ID" value="NZ_WHLY01000002.1"/>
</dbReference>